<dbReference type="PROSITE" id="PS50103">
    <property type="entry name" value="ZF_C3H1"/>
    <property type="match status" value="1"/>
</dbReference>
<evidence type="ECO:0000256" key="5">
    <source>
        <dbReference type="SAM" id="MobiDB-lite"/>
    </source>
</evidence>
<keyword evidence="1 4" id="KW-0479">Metal-binding</keyword>
<evidence type="ECO:0000313" key="9">
    <source>
        <dbReference type="Proteomes" id="UP001217918"/>
    </source>
</evidence>
<feature type="signal peptide" evidence="6">
    <location>
        <begin position="1"/>
        <end position="16"/>
    </location>
</feature>
<feature type="region of interest" description="Disordered" evidence="5">
    <location>
        <begin position="99"/>
        <end position="119"/>
    </location>
</feature>
<dbReference type="GO" id="GO:0003723">
    <property type="term" value="F:RNA binding"/>
    <property type="evidence" value="ECO:0007669"/>
    <property type="project" value="InterPro"/>
</dbReference>
<accession>A0AAD9I1U7</accession>
<feature type="compositionally biased region" description="Pro residues" evidence="5">
    <location>
        <begin position="298"/>
        <end position="308"/>
    </location>
</feature>
<dbReference type="PANTHER" id="PTHR13309:SF0">
    <property type="entry name" value="FMR1-INTERACTING PROTEIN NUFIP1"/>
    <property type="match status" value="1"/>
</dbReference>
<name>A0AAD9I1U7_9PEZI</name>
<dbReference type="InterPro" id="IPR039136">
    <property type="entry name" value="NUFIP1-like"/>
</dbReference>
<dbReference type="EMBL" id="JAQQPM010000003">
    <property type="protein sequence ID" value="KAK2069668.1"/>
    <property type="molecule type" value="Genomic_DNA"/>
</dbReference>
<evidence type="ECO:0000256" key="6">
    <source>
        <dbReference type="SAM" id="SignalP"/>
    </source>
</evidence>
<comment type="caution">
    <text evidence="8">The sequence shown here is derived from an EMBL/GenBank/DDBJ whole genome shotgun (WGS) entry which is preliminary data.</text>
</comment>
<dbReference type="SUPFAM" id="SSF90229">
    <property type="entry name" value="CCCH zinc finger"/>
    <property type="match status" value="1"/>
</dbReference>
<evidence type="ECO:0000313" key="8">
    <source>
        <dbReference type="EMBL" id="KAK2069668.1"/>
    </source>
</evidence>
<keyword evidence="3 4" id="KW-0862">Zinc</keyword>
<keyword evidence="9" id="KW-1185">Reference proteome</keyword>
<dbReference type="GO" id="GO:0000492">
    <property type="term" value="P:box C/D snoRNP assembly"/>
    <property type="evidence" value="ECO:0007669"/>
    <property type="project" value="TreeGrafter"/>
</dbReference>
<dbReference type="GO" id="GO:0008270">
    <property type="term" value="F:zinc ion binding"/>
    <property type="evidence" value="ECO:0007669"/>
    <property type="project" value="UniProtKB-KW"/>
</dbReference>
<proteinExistence type="predicted"/>
<feature type="region of interest" description="Disordered" evidence="5">
    <location>
        <begin position="25"/>
        <end position="79"/>
    </location>
</feature>
<evidence type="ECO:0000256" key="4">
    <source>
        <dbReference type="PROSITE-ProRule" id="PRU00723"/>
    </source>
</evidence>
<feature type="zinc finger region" description="C3H1-type" evidence="4">
    <location>
        <begin position="191"/>
        <end position="219"/>
    </location>
</feature>
<evidence type="ECO:0000256" key="1">
    <source>
        <dbReference type="ARBA" id="ARBA00022723"/>
    </source>
</evidence>
<dbReference type="Proteomes" id="UP001217918">
    <property type="component" value="Unassembled WGS sequence"/>
</dbReference>
<gene>
    <name evidence="8" type="ORF">P8C59_004225</name>
</gene>
<keyword evidence="6" id="KW-0732">Signal</keyword>
<dbReference type="InterPro" id="IPR000571">
    <property type="entry name" value="Znf_CCCH"/>
</dbReference>
<feature type="region of interest" description="Disordered" evidence="5">
    <location>
        <begin position="134"/>
        <end position="176"/>
    </location>
</feature>
<reference evidence="8" key="1">
    <citation type="journal article" date="2023" name="Mol. Plant Microbe Interact.">
        <title>Elucidating the Obligate Nature and Biological Capacity of an Invasive Fungal Corn Pathogen.</title>
        <authorList>
            <person name="MacCready J.S."/>
            <person name="Roggenkamp E.M."/>
            <person name="Gdanetz K."/>
            <person name="Chilvers M.I."/>
        </authorList>
    </citation>
    <scope>NUCLEOTIDE SEQUENCE</scope>
    <source>
        <strain evidence="8">PM02</strain>
    </source>
</reference>
<feature type="domain" description="C3H1-type" evidence="7">
    <location>
        <begin position="191"/>
        <end position="219"/>
    </location>
</feature>
<feature type="compositionally biased region" description="Acidic residues" evidence="5">
    <location>
        <begin position="54"/>
        <end position="66"/>
    </location>
</feature>
<evidence type="ECO:0000256" key="2">
    <source>
        <dbReference type="ARBA" id="ARBA00022771"/>
    </source>
</evidence>
<organism evidence="8 9">
    <name type="scientific">Phyllachora maydis</name>
    <dbReference type="NCBI Taxonomy" id="1825666"/>
    <lineage>
        <taxon>Eukaryota</taxon>
        <taxon>Fungi</taxon>
        <taxon>Dikarya</taxon>
        <taxon>Ascomycota</taxon>
        <taxon>Pezizomycotina</taxon>
        <taxon>Sordariomycetes</taxon>
        <taxon>Sordariomycetidae</taxon>
        <taxon>Phyllachorales</taxon>
        <taxon>Phyllachoraceae</taxon>
        <taxon>Phyllachora</taxon>
    </lineage>
</organism>
<dbReference type="InterPro" id="IPR036855">
    <property type="entry name" value="Znf_CCCH_sf"/>
</dbReference>
<feature type="chain" id="PRO_5042005595" description="C3H1-type domain-containing protein" evidence="6">
    <location>
        <begin position="17"/>
        <end position="308"/>
    </location>
</feature>
<protein>
    <recommendedName>
        <fullName evidence="7">C3H1-type domain-containing protein</fullName>
    </recommendedName>
</protein>
<dbReference type="Pfam" id="PF10453">
    <property type="entry name" value="NUFIP1"/>
    <property type="match status" value="1"/>
</dbReference>
<feature type="region of interest" description="Disordered" evidence="5">
    <location>
        <begin position="264"/>
        <end position="308"/>
    </location>
</feature>
<keyword evidence="2 4" id="KW-0863">Zinc-finger</keyword>
<dbReference type="GO" id="GO:0005634">
    <property type="term" value="C:nucleus"/>
    <property type="evidence" value="ECO:0007669"/>
    <property type="project" value="TreeGrafter"/>
</dbReference>
<evidence type="ECO:0000259" key="7">
    <source>
        <dbReference type="PROSITE" id="PS50103"/>
    </source>
</evidence>
<evidence type="ECO:0000256" key="3">
    <source>
        <dbReference type="ARBA" id="ARBA00022833"/>
    </source>
</evidence>
<sequence>MGSLPMPLFLTRRVVAAVVVAAAAKEAHPTKPDSAANGKKKKRKTNTLGLVPGEDTEEDDENEEERLNDMYGADAPNPTTAADIEEWIAARRARFPTKARIESRKAAAKKQNGDAGKADALEQQAEKLRKQLEQVESSIKRKREQQDEGDDERDVDLAAPSSDEAKSENGRLEVQATRHDAAVLAASQRKADPTRHCKYYSTGGTCGKKGKCRFVHDPSVREAALKEREKNGGRMTLQQRLTLNDKDQEDLTIVQTLKYLQDRGLLENSGSDGAGTAADRVHSQPSQTPIKERLNSLPPIPPKSVPKV</sequence>
<dbReference type="InterPro" id="IPR019496">
    <property type="entry name" value="NUFIP1_cons_dom"/>
</dbReference>
<dbReference type="PANTHER" id="PTHR13309">
    <property type="entry name" value="NUCLEAR FRAGILE X MENTAL RETARDATION PROTEIN INTERACTING PROTEIN 1"/>
    <property type="match status" value="1"/>
</dbReference>
<feature type="compositionally biased region" description="Basic and acidic residues" evidence="5">
    <location>
        <begin position="163"/>
        <end position="176"/>
    </location>
</feature>
<dbReference type="Gene3D" id="4.10.1000.10">
    <property type="entry name" value="Zinc finger, CCCH-type"/>
    <property type="match status" value="1"/>
</dbReference>
<dbReference type="AlphaFoldDB" id="A0AAD9I1U7"/>